<evidence type="ECO:0008006" key="2">
    <source>
        <dbReference type="Google" id="ProtNLM"/>
    </source>
</evidence>
<dbReference type="EMBL" id="FPHE01000003">
    <property type="protein sequence ID" value="SFV50379.1"/>
    <property type="molecule type" value="Genomic_DNA"/>
</dbReference>
<protein>
    <recommendedName>
        <fullName evidence="2">Transposase (putative) YhgA-like domain-containing protein</fullName>
    </recommendedName>
</protein>
<name>A0A1W1BA21_9ZZZZ</name>
<dbReference type="AlphaFoldDB" id="A0A1W1BA21"/>
<evidence type="ECO:0000313" key="1">
    <source>
        <dbReference type="EMBL" id="SFV50379.1"/>
    </source>
</evidence>
<proteinExistence type="predicted"/>
<organism evidence="1">
    <name type="scientific">hydrothermal vent metagenome</name>
    <dbReference type="NCBI Taxonomy" id="652676"/>
    <lineage>
        <taxon>unclassified sequences</taxon>
        <taxon>metagenomes</taxon>
        <taxon>ecological metagenomes</taxon>
    </lineage>
</organism>
<sequence length="267" mass="31575">MGDKDIVSKEIIKEIGRDISMHILGIDIKGEVTLVDKEWTRVEKRDSDIVFKNGNRIIHIEIQNSHHNNMELRMLRYYSDILFEYKNCTITQYLIYIGKEKCYMKKEIKRDEISYKYGIIDMKNVACEDLLYHDNPSAVALSILCDFKGKDKQIVVNTILKRLKELTKNDDREYRNYLKKVNILSTNRDLENEVEKGVKMLAVDIENTPLYKWEMEKAVKKVTFENAIVMIEKFNLSIDAIVKEFNIRKEELLEYIKQKKSTQTKES</sequence>
<gene>
    <name evidence="1" type="ORF">MNB_SV-12-1834</name>
</gene>
<reference evidence="1" key="1">
    <citation type="submission" date="2016-10" db="EMBL/GenBank/DDBJ databases">
        <authorList>
            <person name="de Groot N.N."/>
        </authorList>
    </citation>
    <scope>NUCLEOTIDE SEQUENCE</scope>
</reference>
<accession>A0A1W1BA21</accession>